<dbReference type="SUPFAM" id="SSF52058">
    <property type="entry name" value="L domain-like"/>
    <property type="match status" value="1"/>
</dbReference>
<evidence type="ECO:0008006" key="3">
    <source>
        <dbReference type="Google" id="ProtNLM"/>
    </source>
</evidence>
<dbReference type="STRING" id="984486.A0A1E3QWT8"/>
<name>A0A1E3QWT8_9ASCO</name>
<accession>A0A1E3QWT8</accession>
<sequence length="444" mass="50248">MKPVDVDYGRLAQMPDHIIQTVFALLPKTYMPAFFNCPELKDLAAARHFSKLRIWESQLPGSNPYDLMSFEEFESFSRRPEFADVPMNKGVISVRTRDIRTLAIEALQRLESFRLLSVNCYFYNRDELNQADVPVFVNVHRLLLMCSFVDWLTFELPPNLEQLTIIVQRDPLPVSRSRLFPLSLLSVRFDGVDCSRGLLAALPPALQTLDLERMGKFSVSDFNKMRFANLKVLSLGSRKDVPLSLEGILLPPTLTKFNVWSDKLSTMSDLILPPSLKELKVCCPLLHDFGFELIEGLERLHIVQSSIYSATLDRIEFPRSLTSLAVSSSLLSSLAFIHRLPCTLEGLYLPNNCFGITENEGMALELVFPRSLKHLDLSSNPSLFTKYQLRRFLLPDGLLELVLSNTGLSSIHGVDFPSTIRTLDLEENPLTSKRPRAHTSAGVF</sequence>
<dbReference type="RefSeq" id="XP_018987487.1">
    <property type="nucleotide sequence ID" value="XM_019128173.1"/>
</dbReference>
<dbReference type="OrthoDB" id="1053178at2759"/>
<dbReference type="InterPro" id="IPR032675">
    <property type="entry name" value="LRR_dom_sf"/>
</dbReference>
<protein>
    <recommendedName>
        <fullName evidence="3">F-box domain-containing protein</fullName>
    </recommendedName>
</protein>
<gene>
    <name evidence="1" type="ORF">BABINDRAFT_160337</name>
</gene>
<reference evidence="2" key="1">
    <citation type="submission" date="2016-05" db="EMBL/GenBank/DDBJ databases">
        <title>Comparative genomics of biotechnologically important yeasts.</title>
        <authorList>
            <consortium name="DOE Joint Genome Institute"/>
            <person name="Riley R."/>
            <person name="Haridas S."/>
            <person name="Wolfe K.H."/>
            <person name="Lopes M.R."/>
            <person name="Hittinger C.T."/>
            <person name="Goker M."/>
            <person name="Salamov A."/>
            <person name="Wisecaver J."/>
            <person name="Long T.M."/>
            <person name="Aerts A.L."/>
            <person name="Barry K."/>
            <person name="Choi C."/>
            <person name="Clum A."/>
            <person name="Coughlan A.Y."/>
            <person name="Deshpande S."/>
            <person name="Douglass A.P."/>
            <person name="Hanson S.J."/>
            <person name="Klenk H.-P."/>
            <person name="Labutti K."/>
            <person name="Lapidus A."/>
            <person name="Lindquist E."/>
            <person name="Lipzen A."/>
            <person name="Meier-Kolthoff J.P."/>
            <person name="Ohm R.A."/>
            <person name="Otillar R.P."/>
            <person name="Pangilinan J."/>
            <person name="Peng Y."/>
            <person name="Rokas A."/>
            <person name="Rosa C.A."/>
            <person name="Scheuner C."/>
            <person name="Sibirny A.A."/>
            <person name="Slot J.C."/>
            <person name="Stielow J.B."/>
            <person name="Sun H."/>
            <person name="Kurtzman C.P."/>
            <person name="Blackwell M."/>
            <person name="Grigoriev I.V."/>
            <person name="Jeffries T.W."/>
        </authorList>
    </citation>
    <scope>NUCLEOTIDE SEQUENCE [LARGE SCALE GENOMIC DNA]</scope>
    <source>
        <strain evidence="2">NRRL Y-12698</strain>
    </source>
</reference>
<dbReference type="AlphaFoldDB" id="A0A1E3QWT8"/>
<proteinExistence type="predicted"/>
<dbReference type="GeneID" id="30146026"/>
<dbReference type="Proteomes" id="UP000094336">
    <property type="component" value="Unassembled WGS sequence"/>
</dbReference>
<dbReference type="EMBL" id="KV454427">
    <property type="protein sequence ID" value="ODQ82159.1"/>
    <property type="molecule type" value="Genomic_DNA"/>
</dbReference>
<dbReference type="Gene3D" id="3.80.10.10">
    <property type="entry name" value="Ribonuclease Inhibitor"/>
    <property type="match status" value="1"/>
</dbReference>
<evidence type="ECO:0000313" key="1">
    <source>
        <dbReference type="EMBL" id="ODQ82159.1"/>
    </source>
</evidence>
<keyword evidence="2" id="KW-1185">Reference proteome</keyword>
<evidence type="ECO:0000313" key="2">
    <source>
        <dbReference type="Proteomes" id="UP000094336"/>
    </source>
</evidence>
<organism evidence="1 2">
    <name type="scientific">Babjeviella inositovora NRRL Y-12698</name>
    <dbReference type="NCBI Taxonomy" id="984486"/>
    <lineage>
        <taxon>Eukaryota</taxon>
        <taxon>Fungi</taxon>
        <taxon>Dikarya</taxon>
        <taxon>Ascomycota</taxon>
        <taxon>Saccharomycotina</taxon>
        <taxon>Pichiomycetes</taxon>
        <taxon>Serinales incertae sedis</taxon>
        <taxon>Babjeviella</taxon>
    </lineage>
</organism>